<evidence type="ECO:0000256" key="1">
    <source>
        <dbReference type="SAM" id="MobiDB-lite"/>
    </source>
</evidence>
<evidence type="ECO:0000313" key="2">
    <source>
        <dbReference type="EMBL" id="GFN78765.1"/>
    </source>
</evidence>
<reference evidence="2 3" key="1">
    <citation type="journal article" date="2021" name="Elife">
        <title>Chloroplast acquisition without the gene transfer in kleptoplastic sea slugs, Plakobranchus ocellatus.</title>
        <authorList>
            <person name="Maeda T."/>
            <person name="Takahashi S."/>
            <person name="Yoshida T."/>
            <person name="Shimamura S."/>
            <person name="Takaki Y."/>
            <person name="Nagai Y."/>
            <person name="Toyoda A."/>
            <person name="Suzuki Y."/>
            <person name="Arimoto A."/>
            <person name="Ishii H."/>
            <person name="Satoh N."/>
            <person name="Nishiyama T."/>
            <person name="Hasebe M."/>
            <person name="Maruyama T."/>
            <person name="Minagawa J."/>
            <person name="Obokata J."/>
            <person name="Shigenobu S."/>
        </authorList>
    </citation>
    <scope>NUCLEOTIDE SEQUENCE [LARGE SCALE GENOMIC DNA]</scope>
</reference>
<keyword evidence="3" id="KW-1185">Reference proteome</keyword>
<protein>
    <submittedName>
        <fullName evidence="2">Uncharacterized protein</fullName>
    </submittedName>
</protein>
<organism evidence="2 3">
    <name type="scientific">Plakobranchus ocellatus</name>
    <dbReference type="NCBI Taxonomy" id="259542"/>
    <lineage>
        <taxon>Eukaryota</taxon>
        <taxon>Metazoa</taxon>
        <taxon>Spiralia</taxon>
        <taxon>Lophotrochozoa</taxon>
        <taxon>Mollusca</taxon>
        <taxon>Gastropoda</taxon>
        <taxon>Heterobranchia</taxon>
        <taxon>Euthyneura</taxon>
        <taxon>Panpulmonata</taxon>
        <taxon>Sacoglossa</taxon>
        <taxon>Placobranchoidea</taxon>
        <taxon>Plakobranchidae</taxon>
        <taxon>Plakobranchus</taxon>
    </lineage>
</organism>
<name>A0AAV3Y6E2_9GAST</name>
<feature type="region of interest" description="Disordered" evidence="1">
    <location>
        <begin position="77"/>
        <end position="131"/>
    </location>
</feature>
<dbReference type="AlphaFoldDB" id="A0AAV3Y6E2"/>
<evidence type="ECO:0000313" key="3">
    <source>
        <dbReference type="Proteomes" id="UP000735302"/>
    </source>
</evidence>
<dbReference type="EMBL" id="BLXT01000600">
    <property type="protein sequence ID" value="GFN78765.1"/>
    <property type="molecule type" value="Genomic_DNA"/>
</dbReference>
<dbReference type="Proteomes" id="UP000735302">
    <property type="component" value="Unassembled WGS sequence"/>
</dbReference>
<proteinExistence type="predicted"/>
<gene>
    <name evidence="2" type="ORF">PoB_000527100</name>
</gene>
<comment type="caution">
    <text evidence="2">The sequence shown here is derived from an EMBL/GenBank/DDBJ whole genome shotgun (WGS) entry which is preliminary data.</text>
</comment>
<accession>A0AAV3Y6E2</accession>
<sequence length="218" mass="24495">MAQFHGTCPPNLAEISVCHQFIAATVTQPDQRPEHLRSSAENGGTFQQTRKAVVVEIHKTILTRTYASVVKTQLRTKPAALPKNGGRSAPSAPPKGQKPKRVLRLSVPREQQKRKYQPSAGPKSRKDRRPLGNHSIVLRLWPWNLRRLYPQSRGIPPPPVAVSYMVLRALDPIHHQGLCIALGALRTSPIKSLYAEAWESSFEHRLTKLAFNYILKLK</sequence>